<evidence type="ECO:0000256" key="2">
    <source>
        <dbReference type="ARBA" id="ARBA00014932"/>
    </source>
</evidence>
<evidence type="ECO:0000313" key="7">
    <source>
        <dbReference type="Proteomes" id="UP000472270"/>
    </source>
</evidence>
<dbReference type="FunFam" id="1.25.40.570:FF:000005">
    <property type="entry name" value="26S proteasome regulatory subunit N7"/>
    <property type="match status" value="1"/>
</dbReference>
<dbReference type="PANTHER" id="PTHR14145">
    <property type="entry name" value="26S PROTESOME SUBUNIT 6"/>
    <property type="match status" value="1"/>
</dbReference>
<feature type="domain" description="PCI" evidence="5">
    <location>
        <begin position="178"/>
        <end position="341"/>
    </location>
</feature>
<evidence type="ECO:0000256" key="4">
    <source>
        <dbReference type="SAM" id="Coils"/>
    </source>
</evidence>
<dbReference type="Pfam" id="PF21154">
    <property type="entry name" value="RPN7_PSMD6_C"/>
    <property type="match status" value="1"/>
</dbReference>
<feature type="coiled-coil region" evidence="4">
    <location>
        <begin position="70"/>
        <end position="101"/>
    </location>
</feature>
<dbReference type="GO" id="GO:0005838">
    <property type="term" value="C:proteasome regulatory particle"/>
    <property type="evidence" value="ECO:0007669"/>
    <property type="project" value="TreeGrafter"/>
</dbReference>
<keyword evidence="7" id="KW-1185">Reference proteome</keyword>
<organism evidence="6 7">
    <name type="scientific">Sinocyclocheilus rhinocerous</name>
    <dbReference type="NCBI Taxonomy" id="307959"/>
    <lineage>
        <taxon>Eukaryota</taxon>
        <taxon>Metazoa</taxon>
        <taxon>Chordata</taxon>
        <taxon>Craniata</taxon>
        <taxon>Vertebrata</taxon>
        <taxon>Euteleostomi</taxon>
        <taxon>Actinopterygii</taxon>
        <taxon>Neopterygii</taxon>
        <taxon>Teleostei</taxon>
        <taxon>Ostariophysi</taxon>
        <taxon>Cypriniformes</taxon>
        <taxon>Cyprinidae</taxon>
        <taxon>Cyprininae</taxon>
        <taxon>Sinocyclocheilus</taxon>
    </lineage>
</organism>
<reference evidence="6" key="2">
    <citation type="submission" date="2025-09" db="UniProtKB">
        <authorList>
            <consortium name="Ensembl"/>
        </authorList>
    </citation>
    <scope>IDENTIFICATION</scope>
</reference>
<dbReference type="Pfam" id="PF10602">
    <property type="entry name" value="RPN7"/>
    <property type="match status" value="1"/>
</dbReference>
<dbReference type="InterPro" id="IPR045135">
    <property type="entry name" value="Rpn7_N"/>
</dbReference>
<dbReference type="SUPFAM" id="SSF48452">
    <property type="entry name" value="TPR-like"/>
    <property type="match status" value="1"/>
</dbReference>
<reference evidence="6" key="1">
    <citation type="submission" date="2025-08" db="UniProtKB">
        <authorList>
            <consortium name="Ensembl"/>
        </authorList>
    </citation>
    <scope>IDENTIFICATION</scope>
</reference>
<dbReference type="SMART" id="SM00088">
    <property type="entry name" value="PINT"/>
    <property type="match status" value="1"/>
</dbReference>
<gene>
    <name evidence="6" type="primary">psmd6</name>
</gene>
<dbReference type="AlphaFoldDB" id="A0A673LAS9"/>
<dbReference type="Proteomes" id="UP000472270">
    <property type="component" value="Unassembled WGS sequence"/>
</dbReference>
<proteinExistence type="inferred from homology"/>
<dbReference type="InterPro" id="IPR019585">
    <property type="entry name" value="Rpn7/CSN1"/>
</dbReference>
<protein>
    <recommendedName>
        <fullName evidence="2">26S proteasome non-ATPase regulatory subunit 6</fullName>
    </recommendedName>
</protein>
<accession>A0A673LAS9</accession>
<dbReference type="GO" id="GO:0043161">
    <property type="term" value="P:proteasome-mediated ubiquitin-dependent protein catabolic process"/>
    <property type="evidence" value="ECO:0007669"/>
    <property type="project" value="TreeGrafter"/>
</dbReference>
<dbReference type="Ensembl" id="ENSSRHT00000074742.1">
    <property type="protein sequence ID" value="ENSSRHP00000072755.1"/>
    <property type="gene ID" value="ENSSRHG00000036167.1"/>
</dbReference>
<keyword evidence="3" id="KW-0647">Proteasome</keyword>
<comment type="similarity">
    <text evidence="1">Belongs to the proteasome subunit S10 family.</text>
</comment>
<dbReference type="Pfam" id="PF01399">
    <property type="entry name" value="PCI"/>
    <property type="match status" value="1"/>
</dbReference>
<evidence type="ECO:0000256" key="3">
    <source>
        <dbReference type="ARBA" id="ARBA00022942"/>
    </source>
</evidence>
<dbReference type="InterPro" id="IPR036390">
    <property type="entry name" value="WH_DNA-bd_sf"/>
</dbReference>
<sequence length="369" mass="43297">MPLENLEEEGLPKNPNLRIAQLKFLLTLDDHRHDAEVKSELMDAIKLNNMAPYYEALCKELKWQVDTDLLSKMKKANEDELKRLDDVLEDAEKNQGESEIRDAMMAKAEYLIRIGDKEGALTAFRKTYDKTVALGHRLDIVFYLLRIGLFYMDNDLITRNTEKAKSLIEEGGDWDRRNRLKVYQGLYCVAIRDFKQAAELFLDTVSTFTSYELMDYKTFVIKGAEILEVLHSLPAVRQYLFSLYECRYSVFFQSLARVEQEMKQDWLFAPHYRYYVREMRILAYGQLLESYRSLTLGYMAEAFGVSTEFIDQELSRFIAAGRLHCKIDKVNEIVETNRPDSKNWQYQETIKKGDLLLNRVQKLSRVINM</sequence>
<evidence type="ECO:0000313" key="6">
    <source>
        <dbReference type="Ensembl" id="ENSSRHP00000072755.1"/>
    </source>
</evidence>
<dbReference type="Gene3D" id="1.25.40.570">
    <property type="match status" value="1"/>
</dbReference>
<dbReference type="InterPro" id="IPR000717">
    <property type="entry name" value="PCI_dom"/>
</dbReference>
<name>A0A673LAS9_9TELE</name>
<dbReference type="PROSITE" id="PS50250">
    <property type="entry name" value="PCI"/>
    <property type="match status" value="1"/>
</dbReference>
<dbReference type="PANTHER" id="PTHR14145:SF1">
    <property type="entry name" value="26S PROTEASOME NON-ATPASE REGULATORY SUBUNIT 6"/>
    <property type="match status" value="1"/>
</dbReference>
<keyword evidence="4" id="KW-0175">Coiled coil</keyword>
<evidence type="ECO:0000259" key="5">
    <source>
        <dbReference type="PROSITE" id="PS50250"/>
    </source>
</evidence>
<dbReference type="InterPro" id="IPR049549">
    <property type="entry name" value="RPN7_PSMD6_C"/>
</dbReference>
<evidence type="ECO:0000256" key="1">
    <source>
        <dbReference type="ARBA" id="ARBA00005717"/>
    </source>
</evidence>
<dbReference type="SUPFAM" id="SSF46785">
    <property type="entry name" value="Winged helix' DNA-binding domain"/>
    <property type="match status" value="1"/>
</dbReference>
<dbReference type="InterPro" id="IPR011990">
    <property type="entry name" value="TPR-like_helical_dom_sf"/>
</dbReference>